<feature type="compositionally biased region" description="Low complexity" evidence="1">
    <location>
        <begin position="129"/>
        <end position="145"/>
    </location>
</feature>
<evidence type="ECO:0000313" key="2">
    <source>
        <dbReference type="EMBL" id="PVH94162.1"/>
    </source>
</evidence>
<organism evidence="2 3">
    <name type="scientific">Periconia macrospinosa</name>
    <dbReference type="NCBI Taxonomy" id="97972"/>
    <lineage>
        <taxon>Eukaryota</taxon>
        <taxon>Fungi</taxon>
        <taxon>Dikarya</taxon>
        <taxon>Ascomycota</taxon>
        <taxon>Pezizomycotina</taxon>
        <taxon>Dothideomycetes</taxon>
        <taxon>Pleosporomycetidae</taxon>
        <taxon>Pleosporales</taxon>
        <taxon>Massarineae</taxon>
        <taxon>Periconiaceae</taxon>
        <taxon>Periconia</taxon>
    </lineage>
</organism>
<feature type="region of interest" description="Disordered" evidence="1">
    <location>
        <begin position="117"/>
        <end position="184"/>
    </location>
</feature>
<feature type="compositionally biased region" description="Polar residues" evidence="1">
    <location>
        <begin position="174"/>
        <end position="184"/>
    </location>
</feature>
<dbReference type="Proteomes" id="UP000244855">
    <property type="component" value="Unassembled WGS sequence"/>
</dbReference>
<keyword evidence="3" id="KW-1185">Reference proteome</keyword>
<proteinExistence type="predicted"/>
<name>A0A2V1D7Y6_9PLEO</name>
<evidence type="ECO:0000313" key="3">
    <source>
        <dbReference type="Proteomes" id="UP000244855"/>
    </source>
</evidence>
<accession>A0A2V1D7Y6</accession>
<protein>
    <submittedName>
        <fullName evidence="2">Uncharacterized protein</fullName>
    </submittedName>
</protein>
<reference evidence="2 3" key="1">
    <citation type="journal article" date="2018" name="Sci. Rep.">
        <title>Comparative genomics provides insights into the lifestyle and reveals functional heterogeneity of dark septate endophytic fungi.</title>
        <authorList>
            <person name="Knapp D.G."/>
            <person name="Nemeth J.B."/>
            <person name="Barry K."/>
            <person name="Hainaut M."/>
            <person name="Henrissat B."/>
            <person name="Johnson J."/>
            <person name="Kuo A."/>
            <person name="Lim J.H.P."/>
            <person name="Lipzen A."/>
            <person name="Nolan M."/>
            <person name="Ohm R.A."/>
            <person name="Tamas L."/>
            <person name="Grigoriev I.V."/>
            <person name="Spatafora J.W."/>
            <person name="Nagy L.G."/>
            <person name="Kovacs G.M."/>
        </authorList>
    </citation>
    <scope>NUCLEOTIDE SEQUENCE [LARGE SCALE GENOMIC DNA]</scope>
    <source>
        <strain evidence="2 3">DSE2036</strain>
    </source>
</reference>
<dbReference type="AlphaFoldDB" id="A0A2V1D7Y6"/>
<gene>
    <name evidence="2" type="ORF">DM02DRAFT_476587</name>
</gene>
<sequence>MHWSTVLDEAAEKFDGGPRSFPAAIDADLAHHAYEPPNGDYMKLFWHQATVPGSQQDASVRPHSAGWLIPDEGSICKPVFIAHSVLSAIWLLRKTLADDALPDDAWSRLVCAAESLARDESREPPPSAQKPLASPSQQASALLQQQRKRPTPSIASQPSESGEPDEQPEDPPRHTTTVSNNNRRAQLALSKRLILSRAKNRLEIGLVAPDDGATAKEKAAYASITQQDESTIAWIIKQPTSDKTHFYTSTKSP</sequence>
<dbReference type="OrthoDB" id="3795305at2759"/>
<dbReference type="EMBL" id="KZ805547">
    <property type="protein sequence ID" value="PVH94162.1"/>
    <property type="molecule type" value="Genomic_DNA"/>
</dbReference>
<feature type="non-terminal residue" evidence="2">
    <location>
        <position position="253"/>
    </location>
</feature>
<evidence type="ECO:0000256" key="1">
    <source>
        <dbReference type="SAM" id="MobiDB-lite"/>
    </source>
</evidence>